<name>A0A8H5M861_9AGAR</name>
<gene>
    <name evidence="2" type="ORF">D9615_003358</name>
</gene>
<protein>
    <submittedName>
        <fullName evidence="2">Uncharacterized protein</fullName>
    </submittedName>
</protein>
<evidence type="ECO:0000313" key="2">
    <source>
        <dbReference type="EMBL" id="KAF5384279.1"/>
    </source>
</evidence>
<feature type="region of interest" description="Disordered" evidence="1">
    <location>
        <begin position="72"/>
        <end position="94"/>
    </location>
</feature>
<dbReference type="Proteomes" id="UP000565441">
    <property type="component" value="Unassembled WGS sequence"/>
</dbReference>
<sequence>MSIMSASSTPDFRQPSQGGIQESGERNDLKDGTYYQAEVGVQAKRAQFFSALNSTYAEAVHLDAANIEYSEEEEFSSRMEANAMIPEGRQTEDR</sequence>
<reference evidence="2 3" key="1">
    <citation type="journal article" date="2020" name="ISME J.">
        <title>Uncovering the hidden diversity of litter-decomposition mechanisms in mushroom-forming fungi.</title>
        <authorList>
            <person name="Floudas D."/>
            <person name="Bentzer J."/>
            <person name="Ahren D."/>
            <person name="Johansson T."/>
            <person name="Persson P."/>
            <person name="Tunlid A."/>
        </authorList>
    </citation>
    <scope>NUCLEOTIDE SEQUENCE [LARGE SCALE GENOMIC DNA]</scope>
    <source>
        <strain evidence="2 3">CBS 661.87</strain>
    </source>
</reference>
<feature type="region of interest" description="Disordered" evidence="1">
    <location>
        <begin position="1"/>
        <end position="31"/>
    </location>
</feature>
<dbReference type="AlphaFoldDB" id="A0A8H5M861"/>
<organism evidence="2 3">
    <name type="scientific">Tricholomella constricta</name>
    <dbReference type="NCBI Taxonomy" id="117010"/>
    <lineage>
        <taxon>Eukaryota</taxon>
        <taxon>Fungi</taxon>
        <taxon>Dikarya</taxon>
        <taxon>Basidiomycota</taxon>
        <taxon>Agaricomycotina</taxon>
        <taxon>Agaricomycetes</taxon>
        <taxon>Agaricomycetidae</taxon>
        <taxon>Agaricales</taxon>
        <taxon>Tricholomatineae</taxon>
        <taxon>Lyophyllaceae</taxon>
        <taxon>Tricholomella</taxon>
    </lineage>
</organism>
<comment type="caution">
    <text evidence="2">The sequence shown here is derived from an EMBL/GenBank/DDBJ whole genome shotgun (WGS) entry which is preliminary data.</text>
</comment>
<dbReference type="EMBL" id="JAACJP010000005">
    <property type="protein sequence ID" value="KAF5384279.1"/>
    <property type="molecule type" value="Genomic_DNA"/>
</dbReference>
<evidence type="ECO:0000313" key="3">
    <source>
        <dbReference type="Proteomes" id="UP000565441"/>
    </source>
</evidence>
<accession>A0A8H5M861</accession>
<evidence type="ECO:0000256" key="1">
    <source>
        <dbReference type="SAM" id="MobiDB-lite"/>
    </source>
</evidence>
<proteinExistence type="predicted"/>
<feature type="compositionally biased region" description="Polar residues" evidence="1">
    <location>
        <begin position="1"/>
        <end position="20"/>
    </location>
</feature>
<keyword evidence="3" id="KW-1185">Reference proteome</keyword>